<evidence type="ECO:0000313" key="2">
    <source>
        <dbReference type="Proteomes" id="UP000277007"/>
    </source>
</evidence>
<organism evidence="1 2">
    <name type="scientific">Azospirillum griseum</name>
    <dbReference type="NCBI Taxonomy" id="2496639"/>
    <lineage>
        <taxon>Bacteria</taxon>
        <taxon>Pseudomonadati</taxon>
        <taxon>Pseudomonadota</taxon>
        <taxon>Alphaproteobacteria</taxon>
        <taxon>Rhodospirillales</taxon>
        <taxon>Azospirillaceae</taxon>
        <taxon>Azospirillum</taxon>
    </lineage>
</organism>
<dbReference type="AlphaFoldDB" id="A0A431VKH8"/>
<reference evidence="1 2" key="1">
    <citation type="submission" date="2018-12" db="EMBL/GenBank/DDBJ databases">
        <authorList>
            <person name="Yang Y."/>
        </authorList>
    </citation>
    <scope>NUCLEOTIDE SEQUENCE [LARGE SCALE GENOMIC DNA]</scope>
    <source>
        <strain evidence="1 2">L-25-5w-1</strain>
    </source>
</reference>
<dbReference type="RefSeq" id="WP_126613430.1">
    <property type="nucleotide sequence ID" value="NZ_RXMA01000004.1"/>
</dbReference>
<evidence type="ECO:0000313" key="1">
    <source>
        <dbReference type="EMBL" id="RTR22529.1"/>
    </source>
</evidence>
<keyword evidence="2" id="KW-1185">Reference proteome</keyword>
<sequence>MNGTALLADVERIPLPTRTTGDMVVMDNPPPYEIPRRPPHHLPREPDTSVLMHLSVDWLSCSDSLVEHHIHSGQVGHG</sequence>
<accession>A0A431VKH8</accession>
<comment type="caution">
    <text evidence="1">The sequence shown here is derived from an EMBL/GenBank/DDBJ whole genome shotgun (WGS) entry which is preliminary data.</text>
</comment>
<protein>
    <submittedName>
        <fullName evidence="1">Uncharacterized protein</fullName>
    </submittedName>
</protein>
<name>A0A431VKH8_9PROT</name>
<gene>
    <name evidence="1" type="ORF">EJ903_06855</name>
</gene>
<proteinExistence type="predicted"/>
<dbReference type="Proteomes" id="UP000277007">
    <property type="component" value="Unassembled WGS sequence"/>
</dbReference>
<dbReference type="EMBL" id="RXMA01000004">
    <property type="protein sequence ID" value="RTR22529.1"/>
    <property type="molecule type" value="Genomic_DNA"/>
</dbReference>